<dbReference type="Pfam" id="PF03134">
    <property type="entry name" value="TB2_DP1_HVA22"/>
    <property type="match status" value="1"/>
</dbReference>
<keyword evidence="2" id="KW-1185">Reference proteome</keyword>
<reference evidence="1 2" key="1">
    <citation type="submission" date="2024-02" db="EMBL/GenBank/DDBJ databases">
        <authorList>
            <person name="Chen Y."/>
            <person name="Shah S."/>
            <person name="Dougan E. K."/>
            <person name="Thang M."/>
            <person name="Chan C."/>
        </authorList>
    </citation>
    <scope>NUCLEOTIDE SEQUENCE [LARGE SCALE GENOMIC DNA]</scope>
</reference>
<evidence type="ECO:0000313" key="1">
    <source>
        <dbReference type="EMBL" id="CAK9044394.1"/>
    </source>
</evidence>
<organism evidence="1 2">
    <name type="scientific">Durusdinium trenchii</name>
    <dbReference type="NCBI Taxonomy" id="1381693"/>
    <lineage>
        <taxon>Eukaryota</taxon>
        <taxon>Sar</taxon>
        <taxon>Alveolata</taxon>
        <taxon>Dinophyceae</taxon>
        <taxon>Suessiales</taxon>
        <taxon>Symbiodiniaceae</taxon>
        <taxon>Durusdinium</taxon>
    </lineage>
</organism>
<comment type="caution">
    <text evidence="1">The sequence shown here is derived from an EMBL/GenBank/DDBJ whole genome shotgun (WGS) entry which is preliminary data.</text>
</comment>
<gene>
    <name evidence="1" type="ORF">CCMP2556_LOCUS23378</name>
</gene>
<dbReference type="InterPro" id="IPR004345">
    <property type="entry name" value="TB2_DP1_HVA22"/>
</dbReference>
<proteinExistence type="predicted"/>
<accession>A0ABP0M2G4</accession>
<protein>
    <submittedName>
        <fullName evidence="1">Uncharacterized protein</fullName>
    </submittedName>
</protein>
<dbReference type="EMBL" id="CAXAMN010014825">
    <property type="protein sequence ID" value="CAK9044394.1"/>
    <property type="molecule type" value="Genomic_DNA"/>
</dbReference>
<evidence type="ECO:0000313" key="2">
    <source>
        <dbReference type="Proteomes" id="UP001642484"/>
    </source>
</evidence>
<name>A0ABP0M2G4_9DINO</name>
<sequence>MAAKDRRSLDERAQLLNLWLDECPPIRWVADKCGIQPLAVAAAGLLWVLLFVLWGFMGELVCKVVGNLYPLYASFRALEDGDHDEVSSWLTYWITFAAFTLLEGVSIKLMSWLPLYYVMRLAMIVWLFLPATRGAQALYTWGLAPLLRRYRPQVDAALARSAQQLCGTFCSEKLREALRSKSGEAANGGIEELMAQELAKAAASRFVGQVSSRARTASPRPSPMRRSEGLAGTSLCSFAQPNLKASPYQERWPPTGLKVKETEAVSAN</sequence>
<dbReference type="PANTHER" id="PTHR12300:SF161">
    <property type="entry name" value="RECEPTOR EXPRESSION-ENHANCING PROTEIN"/>
    <property type="match status" value="1"/>
</dbReference>
<dbReference type="PANTHER" id="PTHR12300">
    <property type="entry name" value="HVA22-LIKE PROTEINS"/>
    <property type="match status" value="1"/>
</dbReference>
<dbReference type="Proteomes" id="UP001642484">
    <property type="component" value="Unassembled WGS sequence"/>
</dbReference>